<keyword evidence="1" id="KW-0805">Transcription regulation</keyword>
<name>A0A7W9IN45_9ACTN</name>
<feature type="domain" description="HTH gntR-type" evidence="4">
    <location>
        <begin position="7"/>
        <end position="77"/>
    </location>
</feature>
<dbReference type="EMBL" id="JACHMP010000001">
    <property type="protein sequence ID" value="MBB5823430.1"/>
    <property type="molecule type" value="Genomic_DNA"/>
</dbReference>
<evidence type="ECO:0000256" key="1">
    <source>
        <dbReference type="ARBA" id="ARBA00023015"/>
    </source>
</evidence>
<protein>
    <submittedName>
        <fullName evidence="5">DNA-binding FadR family transcriptional regulator</fullName>
    </submittedName>
</protein>
<dbReference type="SMART" id="SM00895">
    <property type="entry name" value="FCD"/>
    <property type="match status" value="1"/>
</dbReference>
<accession>A0A7W9IN45</accession>
<evidence type="ECO:0000313" key="5">
    <source>
        <dbReference type="EMBL" id="MBB5823430.1"/>
    </source>
</evidence>
<dbReference type="SUPFAM" id="SSF48008">
    <property type="entry name" value="GntR ligand-binding domain-like"/>
    <property type="match status" value="1"/>
</dbReference>
<dbReference type="PANTHER" id="PTHR43537">
    <property type="entry name" value="TRANSCRIPTIONAL REGULATOR, GNTR FAMILY"/>
    <property type="match status" value="1"/>
</dbReference>
<evidence type="ECO:0000256" key="3">
    <source>
        <dbReference type="ARBA" id="ARBA00023163"/>
    </source>
</evidence>
<keyword evidence="2 5" id="KW-0238">DNA-binding</keyword>
<dbReference type="Gene3D" id="1.20.120.530">
    <property type="entry name" value="GntR ligand-binding domain-like"/>
    <property type="match status" value="1"/>
</dbReference>
<dbReference type="AlphaFoldDB" id="A0A7W9IN45"/>
<dbReference type="Proteomes" id="UP000540685">
    <property type="component" value="Unassembled WGS sequence"/>
</dbReference>
<keyword evidence="3" id="KW-0804">Transcription</keyword>
<dbReference type="RefSeq" id="WP_184547003.1">
    <property type="nucleotide sequence ID" value="NZ_JACHMP010000001.1"/>
</dbReference>
<dbReference type="InterPro" id="IPR008920">
    <property type="entry name" value="TF_FadR/GntR_C"/>
</dbReference>
<dbReference type="GO" id="GO:0003700">
    <property type="term" value="F:DNA-binding transcription factor activity"/>
    <property type="evidence" value="ECO:0007669"/>
    <property type="project" value="InterPro"/>
</dbReference>
<dbReference type="SUPFAM" id="SSF46785">
    <property type="entry name" value="Winged helix' DNA-binding domain"/>
    <property type="match status" value="1"/>
</dbReference>
<evidence type="ECO:0000313" key="6">
    <source>
        <dbReference type="Proteomes" id="UP000540685"/>
    </source>
</evidence>
<gene>
    <name evidence="5" type="ORF">F4562_006492</name>
</gene>
<evidence type="ECO:0000259" key="4">
    <source>
        <dbReference type="PROSITE" id="PS50949"/>
    </source>
</evidence>
<reference evidence="5 6" key="1">
    <citation type="submission" date="2020-08" db="EMBL/GenBank/DDBJ databases">
        <title>Sequencing the genomes of 1000 actinobacteria strains.</title>
        <authorList>
            <person name="Klenk H.-P."/>
        </authorList>
    </citation>
    <scope>NUCLEOTIDE SEQUENCE [LARGE SCALE GENOMIC DNA]</scope>
    <source>
        <strain evidence="5 6">DSM 46887</strain>
    </source>
</reference>
<proteinExistence type="predicted"/>
<dbReference type="GO" id="GO:0003677">
    <property type="term" value="F:DNA binding"/>
    <property type="evidence" value="ECO:0007669"/>
    <property type="project" value="UniProtKB-KW"/>
</dbReference>
<dbReference type="InterPro" id="IPR036390">
    <property type="entry name" value="WH_DNA-bd_sf"/>
</dbReference>
<dbReference type="CDD" id="cd07377">
    <property type="entry name" value="WHTH_GntR"/>
    <property type="match status" value="1"/>
</dbReference>
<dbReference type="SMART" id="SM00345">
    <property type="entry name" value="HTH_GNTR"/>
    <property type="match status" value="1"/>
</dbReference>
<dbReference type="Pfam" id="PF07729">
    <property type="entry name" value="FCD"/>
    <property type="match status" value="1"/>
</dbReference>
<dbReference type="InterPro" id="IPR000524">
    <property type="entry name" value="Tscrpt_reg_HTH_GntR"/>
</dbReference>
<evidence type="ECO:0000256" key="2">
    <source>
        <dbReference type="ARBA" id="ARBA00023125"/>
    </source>
</evidence>
<sequence>MDQLGARTVTEDVAERLRRLIHRGEISPGDRLPSERELAETLGVARVSLREAIKLLQGHGYVEVRRGARGGTFVTSLDGPYRQWMGQMRQESSEFEDILDYRIAIETRAAALAAVRRGESDLADQRLAIERMNRATERSEFRLADSQFHGAVARASGSRRLEAAVHYTRGELFAHPDQLVYVEQIETCCRAHRMIYEAIADRDPQAAAAAMEAHIEHTRLEIRDLLFGEQP</sequence>
<comment type="caution">
    <text evidence="5">The sequence shown here is derived from an EMBL/GenBank/DDBJ whole genome shotgun (WGS) entry which is preliminary data.</text>
</comment>
<dbReference type="InterPro" id="IPR036388">
    <property type="entry name" value="WH-like_DNA-bd_sf"/>
</dbReference>
<organism evidence="5 6">
    <name type="scientific">Streptosporangium becharense</name>
    <dbReference type="NCBI Taxonomy" id="1816182"/>
    <lineage>
        <taxon>Bacteria</taxon>
        <taxon>Bacillati</taxon>
        <taxon>Actinomycetota</taxon>
        <taxon>Actinomycetes</taxon>
        <taxon>Streptosporangiales</taxon>
        <taxon>Streptosporangiaceae</taxon>
        <taxon>Streptosporangium</taxon>
    </lineage>
</organism>
<dbReference type="InterPro" id="IPR011711">
    <property type="entry name" value="GntR_C"/>
</dbReference>
<dbReference type="PANTHER" id="PTHR43537:SF5">
    <property type="entry name" value="UXU OPERON TRANSCRIPTIONAL REGULATOR"/>
    <property type="match status" value="1"/>
</dbReference>
<dbReference type="PRINTS" id="PR00035">
    <property type="entry name" value="HTHGNTR"/>
</dbReference>
<keyword evidence="6" id="KW-1185">Reference proteome</keyword>
<dbReference type="PROSITE" id="PS50949">
    <property type="entry name" value="HTH_GNTR"/>
    <property type="match status" value="1"/>
</dbReference>
<dbReference type="Pfam" id="PF00392">
    <property type="entry name" value="GntR"/>
    <property type="match status" value="1"/>
</dbReference>
<dbReference type="Gene3D" id="1.10.10.10">
    <property type="entry name" value="Winged helix-like DNA-binding domain superfamily/Winged helix DNA-binding domain"/>
    <property type="match status" value="1"/>
</dbReference>